<accession>A0A255YX09</accession>
<organism evidence="2 3">
    <name type="scientific">Niveispirillum lacus</name>
    <dbReference type="NCBI Taxonomy" id="1981099"/>
    <lineage>
        <taxon>Bacteria</taxon>
        <taxon>Pseudomonadati</taxon>
        <taxon>Pseudomonadota</taxon>
        <taxon>Alphaproteobacteria</taxon>
        <taxon>Rhodospirillales</taxon>
        <taxon>Azospirillaceae</taxon>
        <taxon>Niveispirillum</taxon>
    </lineage>
</organism>
<proteinExistence type="predicted"/>
<dbReference type="Proteomes" id="UP000216998">
    <property type="component" value="Unassembled WGS sequence"/>
</dbReference>
<dbReference type="InterPro" id="IPR027417">
    <property type="entry name" value="P-loop_NTPase"/>
</dbReference>
<protein>
    <recommendedName>
        <fullName evidence="1">NadR/Ttd14 AAA domain-containing protein</fullName>
    </recommendedName>
</protein>
<dbReference type="AlphaFoldDB" id="A0A255YX09"/>
<sequence>MLRIAFTGPHGTGKTTLIKAIAPQLVSVGRVTICREAPRLIIEKLGDSEFFRRENNKPSRQALIFLEHLMEERRAESNVDVVISDRTLVDHLAYTLSLFPETANSPEVKIYENLAFESLTTYDAIFQLPIEFFPEDDGVRESDTLFQRQIDDKITSLYSKSKTIPVVIRGSVNERANQVIAYLKENDLV</sequence>
<evidence type="ECO:0000313" key="2">
    <source>
        <dbReference type="EMBL" id="OYQ33773.1"/>
    </source>
</evidence>
<comment type="caution">
    <text evidence="2">The sequence shown here is derived from an EMBL/GenBank/DDBJ whole genome shotgun (WGS) entry which is preliminary data.</text>
</comment>
<evidence type="ECO:0000313" key="3">
    <source>
        <dbReference type="Proteomes" id="UP000216998"/>
    </source>
</evidence>
<dbReference type="OrthoDB" id="8116259at2"/>
<reference evidence="2 3" key="1">
    <citation type="submission" date="2017-07" db="EMBL/GenBank/DDBJ databases">
        <title>Niveispirillum cyanobacteriorum sp. nov., isolated from cyanobacterial aggregates in a eutrophic lake.</title>
        <authorList>
            <person name="Cai H."/>
        </authorList>
    </citation>
    <scope>NUCLEOTIDE SEQUENCE [LARGE SCALE GENOMIC DNA]</scope>
    <source>
        <strain evidence="3">TH1-14</strain>
    </source>
</reference>
<dbReference type="EMBL" id="NOXU01000030">
    <property type="protein sequence ID" value="OYQ33773.1"/>
    <property type="molecule type" value="Genomic_DNA"/>
</dbReference>
<dbReference type="SUPFAM" id="SSF52540">
    <property type="entry name" value="P-loop containing nucleoside triphosphate hydrolases"/>
    <property type="match status" value="1"/>
</dbReference>
<feature type="domain" description="NadR/Ttd14 AAA" evidence="1">
    <location>
        <begin position="3"/>
        <end position="175"/>
    </location>
</feature>
<evidence type="ECO:0000259" key="1">
    <source>
        <dbReference type="Pfam" id="PF13521"/>
    </source>
</evidence>
<name>A0A255YX09_9PROT</name>
<keyword evidence="3" id="KW-1185">Reference proteome</keyword>
<dbReference type="RefSeq" id="WP_094457212.1">
    <property type="nucleotide sequence ID" value="NZ_NOXU01000030.1"/>
</dbReference>
<dbReference type="InterPro" id="IPR038727">
    <property type="entry name" value="NadR/Ttd14_AAA_dom"/>
</dbReference>
<dbReference type="Gene3D" id="3.40.50.300">
    <property type="entry name" value="P-loop containing nucleotide triphosphate hydrolases"/>
    <property type="match status" value="1"/>
</dbReference>
<gene>
    <name evidence="2" type="ORF">CHU95_15680</name>
</gene>
<dbReference type="Pfam" id="PF13521">
    <property type="entry name" value="AAA_28"/>
    <property type="match status" value="1"/>
</dbReference>